<dbReference type="PANTHER" id="PTHR10457">
    <property type="entry name" value="MEVALONATE KINASE/GALACTOKINASE"/>
    <property type="match status" value="1"/>
</dbReference>
<name>A0ABT8WMJ4_9FLAO</name>
<dbReference type="InterPro" id="IPR014721">
    <property type="entry name" value="Ribsml_uS5_D2-typ_fold_subgr"/>
</dbReference>
<dbReference type="Gene3D" id="3.30.230.10">
    <property type="match status" value="1"/>
</dbReference>
<gene>
    <name evidence="9" type="ORF">Q4Q40_09275</name>
</gene>
<evidence type="ECO:0000313" key="10">
    <source>
        <dbReference type="Proteomes" id="UP001176806"/>
    </source>
</evidence>
<dbReference type="Gene3D" id="3.30.70.890">
    <property type="entry name" value="GHMP kinase, C-terminal domain"/>
    <property type="match status" value="1"/>
</dbReference>
<keyword evidence="3" id="KW-0418">Kinase</keyword>
<evidence type="ECO:0000256" key="3">
    <source>
        <dbReference type="ARBA" id="ARBA00022777"/>
    </source>
</evidence>
<keyword evidence="10" id="KW-1185">Reference proteome</keyword>
<dbReference type="InterPro" id="IPR013750">
    <property type="entry name" value="GHMP_kinase_C_dom"/>
</dbReference>
<evidence type="ECO:0000256" key="4">
    <source>
        <dbReference type="ARBA" id="ARBA00022840"/>
    </source>
</evidence>
<dbReference type="RefSeq" id="WP_303301515.1">
    <property type="nucleotide sequence ID" value="NZ_BAABDA010000050.1"/>
</dbReference>
<dbReference type="EMBL" id="JAUOEL010000003">
    <property type="protein sequence ID" value="MDO5974373.1"/>
    <property type="molecule type" value="Genomic_DNA"/>
</dbReference>
<protein>
    <submittedName>
        <fullName evidence="9">Galactokinase family protein</fullName>
    </submittedName>
</protein>
<keyword evidence="4" id="KW-0067">ATP-binding</keyword>
<dbReference type="SUPFAM" id="SSF55060">
    <property type="entry name" value="GHMP Kinase, C-terminal domain"/>
    <property type="match status" value="1"/>
</dbReference>
<accession>A0ABT8WMJ4</accession>
<feature type="domain" description="GHMP kinase N-terminal" evidence="6">
    <location>
        <begin position="78"/>
        <end position="163"/>
    </location>
</feature>
<proteinExistence type="inferred from homology"/>
<feature type="domain" description="Galactokinase N-terminal" evidence="8">
    <location>
        <begin position="4"/>
        <end position="35"/>
    </location>
</feature>
<dbReference type="Proteomes" id="UP001176806">
    <property type="component" value="Unassembled WGS sequence"/>
</dbReference>
<keyword evidence="3" id="KW-0808">Transferase</keyword>
<evidence type="ECO:0000259" key="6">
    <source>
        <dbReference type="Pfam" id="PF00288"/>
    </source>
</evidence>
<keyword evidence="5" id="KW-0119">Carbohydrate metabolism</keyword>
<reference evidence="9" key="1">
    <citation type="submission" date="2023-07" db="EMBL/GenBank/DDBJ databases">
        <title>Two novel species in the genus Flavivirga.</title>
        <authorList>
            <person name="Kwon K."/>
        </authorList>
    </citation>
    <scope>NUCLEOTIDE SEQUENCE</scope>
    <source>
        <strain evidence="9">KACC 14158</strain>
    </source>
</reference>
<evidence type="ECO:0000256" key="1">
    <source>
        <dbReference type="ARBA" id="ARBA00006566"/>
    </source>
</evidence>
<evidence type="ECO:0000313" key="9">
    <source>
        <dbReference type="EMBL" id="MDO5974373.1"/>
    </source>
</evidence>
<dbReference type="InterPro" id="IPR036554">
    <property type="entry name" value="GHMP_kinase_C_sf"/>
</dbReference>
<dbReference type="SUPFAM" id="SSF54211">
    <property type="entry name" value="Ribosomal protein S5 domain 2-like"/>
    <property type="match status" value="1"/>
</dbReference>
<feature type="domain" description="GHMP kinase C-terminal" evidence="7">
    <location>
        <begin position="266"/>
        <end position="342"/>
    </location>
</feature>
<dbReference type="InterPro" id="IPR000705">
    <property type="entry name" value="Galactokinase"/>
</dbReference>
<dbReference type="Pfam" id="PF08544">
    <property type="entry name" value="GHMP_kinases_C"/>
    <property type="match status" value="1"/>
</dbReference>
<comment type="similarity">
    <text evidence="1">Belongs to the GHMP kinase family. GalK subfamily.</text>
</comment>
<dbReference type="Pfam" id="PF10509">
    <property type="entry name" value="GalKase_gal_bdg"/>
    <property type="match status" value="1"/>
</dbReference>
<dbReference type="InterPro" id="IPR006206">
    <property type="entry name" value="Mevalonate/galactokinase"/>
</dbReference>
<sequence length="366" mass="39726">MKEIISIAPGRTCLFGDHQDYLGLPIIACAISLNIKLTATENGGRTLNINTPDINEKRIIHIDDDTTTISKGDHLLYALRVLKRHGCIPNKGYDIEIIGTLPINAGTSSSSAVVVSWVYFLIEAYGVTADVTPEFISQMAYEGEVLEQGAPGGKMDQYSIGLGNIVYVETGDNFSYEIINSPLEGLIIGESGIPKETVGLLSKLREKAWEAIFCVKKEIKDFDIKKAKREDLKKYLNYIPDTLQPYFHAAVINHDITRKALVEFKKEYPDFKKLGALMTEHHNILKNALKITVPTIDAMIEGALGAGALGAKIVGSGGGGSIVALAPQGKEQQIIEGIKNAGGKDAYQVSVDPGARIINTTKKVNV</sequence>
<dbReference type="PRINTS" id="PR00473">
    <property type="entry name" value="GALCTOKINASE"/>
</dbReference>
<dbReference type="PRINTS" id="PR00959">
    <property type="entry name" value="MEVGALKINASE"/>
</dbReference>
<comment type="caution">
    <text evidence="9">The sequence shown here is derived from an EMBL/GenBank/DDBJ whole genome shotgun (WGS) entry which is preliminary data.</text>
</comment>
<dbReference type="Pfam" id="PF00288">
    <property type="entry name" value="GHMP_kinases_N"/>
    <property type="match status" value="1"/>
</dbReference>
<keyword evidence="5" id="KW-0299">Galactose metabolism</keyword>
<dbReference type="InterPro" id="IPR006204">
    <property type="entry name" value="GHMP_kinase_N_dom"/>
</dbReference>
<dbReference type="InterPro" id="IPR020568">
    <property type="entry name" value="Ribosomal_Su5_D2-typ_SF"/>
</dbReference>
<evidence type="ECO:0000259" key="7">
    <source>
        <dbReference type="Pfam" id="PF08544"/>
    </source>
</evidence>
<dbReference type="InterPro" id="IPR019539">
    <property type="entry name" value="GalKase_N"/>
</dbReference>
<dbReference type="PANTHER" id="PTHR10457:SF7">
    <property type="entry name" value="GALACTOKINASE-RELATED"/>
    <property type="match status" value="1"/>
</dbReference>
<evidence type="ECO:0000259" key="8">
    <source>
        <dbReference type="Pfam" id="PF10509"/>
    </source>
</evidence>
<keyword evidence="2" id="KW-0547">Nucleotide-binding</keyword>
<organism evidence="9 10">
    <name type="scientific">Flavivirga jejuensis</name>
    <dbReference type="NCBI Taxonomy" id="870487"/>
    <lineage>
        <taxon>Bacteria</taxon>
        <taxon>Pseudomonadati</taxon>
        <taxon>Bacteroidota</taxon>
        <taxon>Flavobacteriia</taxon>
        <taxon>Flavobacteriales</taxon>
        <taxon>Flavobacteriaceae</taxon>
        <taxon>Flavivirga</taxon>
    </lineage>
</organism>
<evidence type="ECO:0000256" key="2">
    <source>
        <dbReference type="ARBA" id="ARBA00022741"/>
    </source>
</evidence>
<evidence type="ECO:0000256" key="5">
    <source>
        <dbReference type="ARBA" id="ARBA00023144"/>
    </source>
</evidence>
<dbReference type="PIRSF" id="PIRSF000530">
    <property type="entry name" value="Galactokinase"/>
    <property type="match status" value="1"/>
</dbReference>